<comment type="caution">
    <text evidence="7">The sequence shown here is derived from an EMBL/GenBank/DDBJ whole genome shotgun (WGS) entry which is preliminary data.</text>
</comment>
<keyword evidence="3" id="KW-0233">DNA recombination</keyword>
<dbReference type="Pfam" id="PF13102">
    <property type="entry name" value="Phage_int_SAM_5"/>
    <property type="match status" value="1"/>
</dbReference>
<evidence type="ECO:0000256" key="1">
    <source>
        <dbReference type="ARBA" id="ARBA00008857"/>
    </source>
</evidence>
<dbReference type="InterPro" id="IPR002104">
    <property type="entry name" value="Integrase_catalytic"/>
</dbReference>
<dbReference type="GO" id="GO:0006310">
    <property type="term" value="P:DNA recombination"/>
    <property type="evidence" value="ECO:0007669"/>
    <property type="project" value="UniProtKB-KW"/>
</dbReference>
<dbReference type="AlphaFoldDB" id="A0A3M0Z2V0"/>
<dbReference type="PROSITE" id="PS51900">
    <property type="entry name" value="CB"/>
    <property type="match status" value="1"/>
</dbReference>
<evidence type="ECO:0000256" key="2">
    <source>
        <dbReference type="ARBA" id="ARBA00023125"/>
    </source>
</evidence>
<dbReference type="InterPro" id="IPR010998">
    <property type="entry name" value="Integrase_recombinase_N"/>
</dbReference>
<feature type="domain" description="Core-binding (CB)" evidence="6">
    <location>
        <begin position="18"/>
        <end position="139"/>
    </location>
</feature>
<sequence>MSRSIQRISSEQEKLRLKYGLPYLREFLLNLQNNNYSKETIENYARDLEIFSAFLYYLDIQFEQVDKLIISDYKGFLRNQNYLPILHEFKAGRQLSDKSVEKSLSEVSEVKKAMYKGQLSDSSVNRMLSSLRSYLSFLVDIDKPTPIPPTAIKMIKAEKKEKQIAEFDELVKLIECPFEFETEPIVKFRNRAILELIFSTGMRISEVTNLNKEHFKIVNNEVVDDKIYILGKGNKQRFVYLTQRAIKYLNEYLKHRKDSFPAMFVPTKGTRKATNNPYLIRLSQNYIQMKIAEYRRRLGIVVPTSAHSLRHGFATYIAEQGASPAAIQKLLGHSSLQTTSKYVHGSDKFAEKTHKQYHPLKN</sequence>
<keyword evidence="2 4" id="KW-0238">DNA-binding</keyword>
<dbReference type="EMBL" id="RFKV01000039">
    <property type="protein sequence ID" value="RMD77371.1"/>
    <property type="molecule type" value="Genomic_DNA"/>
</dbReference>
<dbReference type="SUPFAM" id="SSF56349">
    <property type="entry name" value="DNA breaking-rejoining enzymes"/>
    <property type="match status" value="1"/>
</dbReference>
<dbReference type="InterPro" id="IPR013762">
    <property type="entry name" value="Integrase-like_cat_sf"/>
</dbReference>
<evidence type="ECO:0000259" key="6">
    <source>
        <dbReference type="PROSITE" id="PS51900"/>
    </source>
</evidence>
<dbReference type="Proteomes" id="UP000269410">
    <property type="component" value="Unassembled WGS sequence"/>
</dbReference>
<feature type="domain" description="Tyr recombinase" evidence="5">
    <location>
        <begin position="160"/>
        <end position="355"/>
    </location>
</feature>
<accession>A0A3M0Z2V0</accession>
<dbReference type="GO" id="GO:0015074">
    <property type="term" value="P:DNA integration"/>
    <property type="evidence" value="ECO:0007669"/>
    <property type="project" value="InterPro"/>
</dbReference>
<organism evidence="7 8">
    <name type="scientific">Candidatus Dojkabacteria bacterium</name>
    <dbReference type="NCBI Taxonomy" id="2099670"/>
    <lineage>
        <taxon>Bacteria</taxon>
        <taxon>Candidatus Dojkabacteria</taxon>
    </lineage>
</organism>
<protein>
    <recommendedName>
        <fullName evidence="9">Tyrosine recombinase XerC</fullName>
    </recommendedName>
</protein>
<dbReference type="Pfam" id="PF00589">
    <property type="entry name" value="Phage_integrase"/>
    <property type="match status" value="1"/>
</dbReference>
<gene>
    <name evidence="7" type="ORF">D6810_01105</name>
</gene>
<evidence type="ECO:0000256" key="3">
    <source>
        <dbReference type="ARBA" id="ARBA00023172"/>
    </source>
</evidence>
<evidence type="ECO:0000259" key="5">
    <source>
        <dbReference type="PROSITE" id="PS51898"/>
    </source>
</evidence>
<dbReference type="GO" id="GO:0003677">
    <property type="term" value="F:DNA binding"/>
    <property type="evidence" value="ECO:0007669"/>
    <property type="project" value="UniProtKB-UniRule"/>
</dbReference>
<dbReference type="PANTHER" id="PTHR30349:SF41">
    <property type="entry name" value="INTEGRASE_RECOMBINASE PROTEIN MJ0367-RELATED"/>
    <property type="match status" value="1"/>
</dbReference>
<proteinExistence type="inferred from homology"/>
<reference evidence="7 8" key="1">
    <citation type="submission" date="2018-10" db="EMBL/GenBank/DDBJ databases">
        <title>Thermophilic Lithotrophy and Phototrophy in an Intertidal, Iron-rich, Geothermal Spring.</title>
        <authorList>
            <person name="Ward L.M."/>
            <person name="Idei A."/>
            <person name="Nakagawa M."/>
            <person name="Ueno Y."/>
            <person name="Fischer W."/>
            <person name="Mcglynn S.E."/>
        </authorList>
    </citation>
    <scope>NUCLEOTIDE SEQUENCE [LARGE SCALE GENOMIC DNA]</scope>
    <source>
        <strain evidence="7">J137</strain>
    </source>
</reference>
<evidence type="ECO:0000313" key="7">
    <source>
        <dbReference type="EMBL" id="RMD77371.1"/>
    </source>
</evidence>
<dbReference type="InterPro" id="IPR025269">
    <property type="entry name" value="SAM-like_dom"/>
</dbReference>
<dbReference type="PROSITE" id="PS51898">
    <property type="entry name" value="TYR_RECOMBINASE"/>
    <property type="match status" value="1"/>
</dbReference>
<evidence type="ECO:0000256" key="4">
    <source>
        <dbReference type="PROSITE-ProRule" id="PRU01248"/>
    </source>
</evidence>
<evidence type="ECO:0008006" key="9">
    <source>
        <dbReference type="Google" id="ProtNLM"/>
    </source>
</evidence>
<dbReference type="InterPro" id="IPR044068">
    <property type="entry name" value="CB"/>
</dbReference>
<dbReference type="InterPro" id="IPR011010">
    <property type="entry name" value="DNA_brk_join_enz"/>
</dbReference>
<name>A0A3M0Z2V0_9BACT</name>
<dbReference type="Gene3D" id="1.10.443.10">
    <property type="entry name" value="Intergrase catalytic core"/>
    <property type="match status" value="1"/>
</dbReference>
<dbReference type="InterPro" id="IPR050090">
    <property type="entry name" value="Tyrosine_recombinase_XerCD"/>
</dbReference>
<comment type="similarity">
    <text evidence="1">Belongs to the 'phage' integrase family.</text>
</comment>
<evidence type="ECO:0000313" key="8">
    <source>
        <dbReference type="Proteomes" id="UP000269410"/>
    </source>
</evidence>
<dbReference type="PANTHER" id="PTHR30349">
    <property type="entry name" value="PHAGE INTEGRASE-RELATED"/>
    <property type="match status" value="1"/>
</dbReference>
<dbReference type="Gene3D" id="1.10.150.130">
    <property type="match status" value="1"/>
</dbReference>